<dbReference type="PROSITE" id="PS00166">
    <property type="entry name" value="ENOYL_COA_HYDRATASE"/>
    <property type="match status" value="1"/>
</dbReference>
<organism evidence="3 4">
    <name type="scientific">Scopulibacillus darangshiensis</name>
    <dbReference type="NCBI Taxonomy" id="442528"/>
    <lineage>
        <taxon>Bacteria</taxon>
        <taxon>Bacillati</taxon>
        <taxon>Bacillota</taxon>
        <taxon>Bacilli</taxon>
        <taxon>Bacillales</taxon>
        <taxon>Sporolactobacillaceae</taxon>
        <taxon>Scopulibacillus</taxon>
    </lineage>
</organism>
<dbReference type="InterPro" id="IPR018376">
    <property type="entry name" value="Enoyl-CoA_hyd/isom_CS"/>
</dbReference>
<dbReference type="PANTHER" id="PTHR43802:SF1">
    <property type="entry name" value="IP11341P-RELATED"/>
    <property type="match status" value="1"/>
</dbReference>
<dbReference type="Pfam" id="PF00378">
    <property type="entry name" value="ECH_1"/>
    <property type="match status" value="1"/>
</dbReference>
<reference evidence="3 4" key="1">
    <citation type="submission" date="2019-03" db="EMBL/GenBank/DDBJ databases">
        <title>Genomic Encyclopedia of Type Strains, Phase IV (KMG-IV): sequencing the most valuable type-strain genomes for metagenomic binning, comparative biology and taxonomic classification.</title>
        <authorList>
            <person name="Goeker M."/>
        </authorList>
    </citation>
    <scope>NUCLEOTIDE SEQUENCE [LARGE SCALE GENOMIC DNA]</scope>
    <source>
        <strain evidence="3 4">DSM 19377</strain>
    </source>
</reference>
<dbReference type="PANTHER" id="PTHR43802">
    <property type="entry name" value="ENOYL-COA HYDRATASE"/>
    <property type="match status" value="1"/>
</dbReference>
<dbReference type="InterPro" id="IPR001753">
    <property type="entry name" value="Enoyl-CoA_hydra/iso"/>
</dbReference>
<evidence type="ECO:0000256" key="1">
    <source>
        <dbReference type="ARBA" id="ARBA00005254"/>
    </source>
</evidence>
<evidence type="ECO:0000256" key="2">
    <source>
        <dbReference type="RuleBase" id="RU003707"/>
    </source>
</evidence>
<comment type="similarity">
    <text evidence="1 2">Belongs to the enoyl-CoA hydratase/isomerase family.</text>
</comment>
<dbReference type="CDD" id="cd06558">
    <property type="entry name" value="crotonase-like"/>
    <property type="match status" value="1"/>
</dbReference>
<proteinExistence type="inferred from homology"/>
<dbReference type="Gene3D" id="3.90.226.10">
    <property type="entry name" value="2-enoyl-CoA Hydratase, Chain A, domain 1"/>
    <property type="match status" value="1"/>
</dbReference>
<evidence type="ECO:0000313" key="3">
    <source>
        <dbReference type="EMBL" id="TCP20655.1"/>
    </source>
</evidence>
<comment type="caution">
    <text evidence="3">The sequence shown here is derived from an EMBL/GenBank/DDBJ whole genome shotgun (WGS) entry which is preliminary data.</text>
</comment>
<dbReference type="RefSeq" id="WP_132748020.1">
    <property type="nucleotide sequence ID" value="NZ_SLXK01000051.1"/>
</dbReference>
<dbReference type="Proteomes" id="UP000295416">
    <property type="component" value="Unassembled WGS sequence"/>
</dbReference>
<keyword evidence="4" id="KW-1185">Reference proteome</keyword>
<name>A0A4R2NHL8_9BACL</name>
<dbReference type="EMBL" id="SLXK01000051">
    <property type="protein sequence ID" value="TCP20655.1"/>
    <property type="molecule type" value="Genomic_DNA"/>
</dbReference>
<dbReference type="InterPro" id="IPR029045">
    <property type="entry name" value="ClpP/crotonase-like_dom_sf"/>
</dbReference>
<accession>A0A4R2NHL8</accession>
<dbReference type="OrthoDB" id="254175at2"/>
<dbReference type="GO" id="GO:0003824">
    <property type="term" value="F:catalytic activity"/>
    <property type="evidence" value="ECO:0007669"/>
    <property type="project" value="InterPro"/>
</dbReference>
<protein>
    <submittedName>
        <fullName evidence="3">Enoyl-CoA hydratase/carnithine racemase</fullName>
    </submittedName>
</protein>
<gene>
    <name evidence="3" type="ORF">EV207_15121</name>
</gene>
<evidence type="ECO:0000313" key="4">
    <source>
        <dbReference type="Proteomes" id="UP000295416"/>
    </source>
</evidence>
<sequence>MGNDQRPVVYRIDDQVAWIYLNRPSRLNAVNPELVEALCQTLMRAERDQARAVILMGKGKSFCSGHDLREEESPVKEAELYRRVQNIQDVTRIIRRLPMPVIAAVHGYALGAGCEFALCCDIIIAEDQAVFGFPEVSVGLSVTGGISYILPKTIGEAKAKELLFFGERFGAAEAEKLGLINRVAETGKLHEAATDMANRLAAMPQMALSRAKFSINNGSQSIDMAYHIEVDYALYTGQSQEAMEEGKKFKDNRNKGGL</sequence>
<dbReference type="AlphaFoldDB" id="A0A4R2NHL8"/>
<dbReference type="SUPFAM" id="SSF52096">
    <property type="entry name" value="ClpP/crotonase"/>
    <property type="match status" value="1"/>
</dbReference>